<dbReference type="SUPFAM" id="SSF53167">
    <property type="entry name" value="Purine and uridine phosphorylases"/>
    <property type="match status" value="1"/>
</dbReference>
<dbReference type="Gene3D" id="2.130.10.10">
    <property type="entry name" value="YVTN repeat-like/Quinoprotein amine dehydrogenase"/>
    <property type="match status" value="1"/>
</dbReference>
<evidence type="ECO:0000313" key="4">
    <source>
        <dbReference type="EMBL" id="KAH7110217.1"/>
    </source>
</evidence>
<dbReference type="InterPro" id="IPR056884">
    <property type="entry name" value="NPHP3-like_N"/>
</dbReference>
<evidence type="ECO:0000256" key="2">
    <source>
        <dbReference type="PROSITE-ProRule" id="PRU00221"/>
    </source>
</evidence>
<protein>
    <recommendedName>
        <fullName evidence="3">NACHT domain-containing protein</fullName>
    </recommendedName>
</protein>
<keyword evidence="2" id="KW-0853">WD repeat</keyword>
<gene>
    <name evidence="4" type="ORF">B0J13DRAFT_682307</name>
</gene>
<dbReference type="GO" id="GO:0009116">
    <property type="term" value="P:nucleoside metabolic process"/>
    <property type="evidence" value="ECO:0007669"/>
    <property type="project" value="InterPro"/>
</dbReference>
<accession>A0A9P9D0I1</accession>
<dbReference type="PROSITE" id="PS50082">
    <property type="entry name" value="WD_REPEATS_2"/>
    <property type="match status" value="1"/>
</dbReference>
<evidence type="ECO:0000313" key="5">
    <source>
        <dbReference type="Proteomes" id="UP000717696"/>
    </source>
</evidence>
<dbReference type="PROSITE" id="PS50294">
    <property type="entry name" value="WD_REPEATS_REGION"/>
    <property type="match status" value="1"/>
</dbReference>
<dbReference type="SUPFAM" id="SSF52540">
    <property type="entry name" value="P-loop containing nucleoside triphosphate hydrolases"/>
    <property type="match status" value="1"/>
</dbReference>
<dbReference type="Proteomes" id="UP000717696">
    <property type="component" value="Unassembled WGS sequence"/>
</dbReference>
<keyword evidence="5" id="KW-1185">Reference proteome</keyword>
<dbReference type="OrthoDB" id="674604at2759"/>
<dbReference type="Pfam" id="PF24883">
    <property type="entry name" value="NPHP3_N"/>
    <property type="match status" value="1"/>
</dbReference>
<organism evidence="4 5">
    <name type="scientific">Dactylonectria estremocensis</name>
    <dbReference type="NCBI Taxonomy" id="1079267"/>
    <lineage>
        <taxon>Eukaryota</taxon>
        <taxon>Fungi</taxon>
        <taxon>Dikarya</taxon>
        <taxon>Ascomycota</taxon>
        <taxon>Pezizomycotina</taxon>
        <taxon>Sordariomycetes</taxon>
        <taxon>Hypocreomycetidae</taxon>
        <taxon>Hypocreales</taxon>
        <taxon>Nectriaceae</taxon>
        <taxon>Dactylonectria</taxon>
    </lineage>
</organism>
<dbReference type="PANTHER" id="PTHR46082:SF11">
    <property type="entry name" value="AAA+ ATPASE DOMAIN-CONTAINING PROTEIN-RELATED"/>
    <property type="match status" value="1"/>
</dbReference>
<dbReference type="Gene3D" id="3.40.50.1580">
    <property type="entry name" value="Nucleoside phosphorylase domain"/>
    <property type="match status" value="1"/>
</dbReference>
<evidence type="ECO:0000259" key="3">
    <source>
        <dbReference type="PROSITE" id="PS50837"/>
    </source>
</evidence>
<dbReference type="PROSITE" id="PS50837">
    <property type="entry name" value="NACHT"/>
    <property type="match status" value="1"/>
</dbReference>
<dbReference type="SMART" id="SM00320">
    <property type="entry name" value="WD40"/>
    <property type="match status" value="1"/>
</dbReference>
<dbReference type="InterPro" id="IPR015943">
    <property type="entry name" value="WD40/YVTN_repeat-like_dom_sf"/>
</dbReference>
<dbReference type="InterPro" id="IPR053137">
    <property type="entry name" value="NLR-like"/>
</dbReference>
<feature type="non-terminal residue" evidence="4">
    <location>
        <position position="1017"/>
    </location>
</feature>
<sequence length="1017" mass="113912">MSLDDCLSSRMQLDNPELYTIGWIAALPIERAAATALFDDCHENPKDFDQPRSDPNSYEWGRIGKHNIVIASLPDGDYGTTPATTTASNLISSLPHIRIGLLVGIGGGIAQPEQGRDIRLGDVVVSRPDGTTGGVVQYDLGKAKLDQAWELKGSLNKPPRVLLHALASLRAKYERRPSQIPDLLQRMYTTNPLMTRPKTNFTHQGFENDHLFPSTYDHIGGNTCDKCDHSQEVERDPRDSTDPEIHYGVIASGNTLIKDPSTRDRILEVAGEQCMCVEMEAAGLMDHFPCLVIRGICDYADSHKNDRWQRYASATAASFAVELLGHIPTRELEATRRVVDIKSLMEGINGVQLMTLDTKREVQNVSMTLHSVDQKMVLDRLPVADGAFFDSHGDGHNATCLPNTRVNLLRQIHQWAKDPCAKSIFWLKGMAGTGKSTISRTVAQSCAVTGHLGASFFFKRGEPDRGNMSKFFTTIAAQLAQREPVIVPSIEAAINADPYIAGKALRDQFDQLIIQPLGNIHPDARRLDTLVLVVDALDECDTETDIKLLINLLSRTKNLQFPKLRILITSRPELPIHLGFTSIKGSYQDLVLHEIPEEIIKDDITAFFKYELARIKTDYNSSVPTNRQLPLNWPEEGNIQLLVKMAIPLFIFAATVCRFIDDRKCGSPHTQLAQILSHGSSGHSSRLHQAYGPVLSSQLKEVLQKDRDKIINEFTLIVGTIVTLASPLSVLALSQLLNISPDIVDTRLDTLHSVLDVPVERDLPVRLLHLSFRDYLINPEEKKTNELWVDENSAHCNLGKQCLRIMDEGLRENICSMSFPGMRRSTIDSQQIDKCLSPELQYACLYWVHHRTAIDLELNNMQEVYDFLVEHFLHWLEAMSFMGRTVEGLSILRSLADWLKDREASSLSSFVSDAVRFVKLNFSVIDKTPLQIYSSALVFTPSTSIIRRSFEDPIPTWLSFWPHINEDWDACLSILEGHNNWVRSVVFSHDSKLVASASHDTTVRIWSVETARGLGLA</sequence>
<keyword evidence="1" id="KW-0677">Repeat</keyword>
<dbReference type="InterPro" id="IPR036322">
    <property type="entry name" value="WD40_repeat_dom_sf"/>
</dbReference>
<dbReference type="InterPro" id="IPR035994">
    <property type="entry name" value="Nucleoside_phosphorylase_sf"/>
</dbReference>
<dbReference type="EMBL" id="JAGMUU010000065">
    <property type="protein sequence ID" value="KAH7110217.1"/>
    <property type="molecule type" value="Genomic_DNA"/>
</dbReference>
<dbReference type="AlphaFoldDB" id="A0A9P9D0I1"/>
<dbReference type="Gene3D" id="3.40.50.300">
    <property type="entry name" value="P-loop containing nucleotide triphosphate hydrolases"/>
    <property type="match status" value="1"/>
</dbReference>
<dbReference type="InterPro" id="IPR027417">
    <property type="entry name" value="P-loop_NTPase"/>
</dbReference>
<proteinExistence type="predicted"/>
<feature type="repeat" description="WD" evidence="2">
    <location>
        <begin position="975"/>
        <end position="1016"/>
    </location>
</feature>
<feature type="domain" description="NACHT" evidence="3">
    <location>
        <begin position="423"/>
        <end position="572"/>
    </location>
</feature>
<dbReference type="SUPFAM" id="SSF50978">
    <property type="entry name" value="WD40 repeat-like"/>
    <property type="match status" value="1"/>
</dbReference>
<dbReference type="PANTHER" id="PTHR46082">
    <property type="entry name" value="ATP/GTP-BINDING PROTEIN-RELATED"/>
    <property type="match status" value="1"/>
</dbReference>
<comment type="caution">
    <text evidence="4">The sequence shown here is derived from an EMBL/GenBank/DDBJ whole genome shotgun (WGS) entry which is preliminary data.</text>
</comment>
<dbReference type="GO" id="GO:0003824">
    <property type="term" value="F:catalytic activity"/>
    <property type="evidence" value="ECO:0007669"/>
    <property type="project" value="InterPro"/>
</dbReference>
<dbReference type="Pfam" id="PF00400">
    <property type="entry name" value="WD40"/>
    <property type="match status" value="1"/>
</dbReference>
<name>A0A9P9D0I1_9HYPO</name>
<reference evidence="4" key="1">
    <citation type="journal article" date="2021" name="Nat. Commun.">
        <title>Genetic determinants of endophytism in the Arabidopsis root mycobiome.</title>
        <authorList>
            <person name="Mesny F."/>
            <person name="Miyauchi S."/>
            <person name="Thiergart T."/>
            <person name="Pickel B."/>
            <person name="Atanasova L."/>
            <person name="Karlsson M."/>
            <person name="Huettel B."/>
            <person name="Barry K.W."/>
            <person name="Haridas S."/>
            <person name="Chen C."/>
            <person name="Bauer D."/>
            <person name="Andreopoulos W."/>
            <person name="Pangilinan J."/>
            <person name="LaButti K."/>
            <person name="Riley R."/>
            <person name="Lipzen A."/>
            <person name="Clum A."/>
            <person name="Drula E."/>
            <person name="Henrissat B."/>
            <person name="Kohler A."/>
            <person name="Grigoriev I.V."/>
            <person name="Martin F.M."/>
            <person name="Hacquard S."/>
        </authorList>
    </citation>
    <scope>NUCLEOTIDE SEQUENCE</scope>
    <source>
        <strain evidence="4">MPI-CAGE-AT-0021</strain>
    </source>
</reference>
<dbReference type="InterPro" id="IPR001680">
    <property type="entry name" value="WD40_rpt"/>
</dbReference>
<evidence type="ECO:0000256" key="1">
    <source>
        <dbReference type="ARBA" id="ARBA00022737"/>
    </source>
</evidence>
<dbReference type="InterPro" id="IPR007111">
    <property type="entry name" value="NACHT_NTPase"/>
</dbReference>